<organism evidence="1 2">
    <name type="scientific">Clostridium beijerinckii</name>
    <name type="common">Clostridium MP</name>
    <dbReference type="NCBI Taxonomy" id="1520"/>
    <lineage>
        <taxon>Bacteria</taxon>
        <taxon>Bacillati</taxon>
        <taxon>Bacillota</taxon>
        <taxon>Clostridia</taxon>
        <taxon>Eubacteriales</taxon>
        <taxon>Clostridiaceae</taxon>
        <taxon>Clostridium</taxon>
    </lineage>
</organism>
<reference evidence="1" key="1">
    <citation type="submission" date="2020-05" db="EMBL/GenBank/DDBJ databases">
        <title>Genomic insights into acetone-butanol-ethanol (ABE) fermentation by sequencing solventogenic clostridia strains.</title>
        <authorList>
            <person name="Brown S."/>
        </authorList>
    </citation>
    <scope>NUCLEOTIDE SEQUENCE</scope>
    <source>
        <strain evidence="1">DJ126</strain>
    </source>
</reference>
<dbReference type="EMBL" id="JABSXK010000001">
    <property type="protein sequence ID" value="NRV11824.1"/>
    <property type="molecule type" value="Genomic_DNA"/>
</dbReference>
<evidence type="ECO:0000313" key="1">
    <source>
        <dbReference type="EMBL" id="NRV11824.1"/>
    </source>
</evidence>
<gene>
    <name evidence="1" type="ORF">DFH45_004787</name>
</gene>
<dbReference type="Proteomes" id="UP000821656">
    <property type="component" value="Unassembled WGS sequence"/>
</dbReference>
<accession>A0A9Q5CWP8</accession>
<protein>
    <submittedName>
        <fullName evidence="1">Uncharacterized protein</fullName>
    </submittedName>
</protein>
<name>A0A9Q5CWP8_CLOBE</name>
<evidence type="ECO:0000313" key="2">
    <source>
        <dbReference type="Proteomes" id="UP000821656"/>
    </source>
</evidence>
<proteinExistence type="predicted"/>
<sequence>MPFGEDISDSINEMLQVGDTLEIEPRSVMILIGISKI</sequence>
<comment type="caution">
    <text evidence="1">The sequence shown here is derived from an EMBL/GenBank/DDBJ whole genome shotgun (WGS) entry which is preliminary data.</text>
</comment>
<dbReference type="AlphaFoldDB" id="A0A9Q5CWP8"/>